<dbReference type="EMBL" id="JANGAC010000017">
    <property type="protein sequence ID" value="MCQ4924978.1"/>
    <property type="molecule type" value="Genomic_DNA"/>
</dbReference>
<accession>A0ABT1SEQ7</accession>
<gene>
    <name evidence="1" type="ORF">NE686_17895</name>
</gene>
<proteinExistence type="predicted"/>
<evidence type="ECO:0000313" key="2">
    <source>
        <dbReference type="Proteomes" id="UP001524478"/>
    </source>
</evidence>
<protein>
    <submittedName>
        <fullName evidence="1">Uncharacterized protein</fullName>
    </submittedName>
</protein>
<evidence type="ECO:0000313" key="1">
    <source>
        <dbReference type="EMBL" id="MCQ4924978.1"/>
    </source>
</evidence>
<organism evidence="1 2">
    <name type="scientific">Tissierella carlieri</name>
    <dbReference type="NCBI Taxonomy" id="689904"/>
    <lineage>
        <taxon>Bacteria</taxon>
        <taxon>Bacillati</taxon>
        <taxon>Bacillota</taxon>
        <taxon>Tissierellia</taxon>
        <taxon>Tissierellales</taxon>
        <taxon>Tissierellaceae</taxon>
        <taxon>Tissierella</taxon>
    </lineage>
</organism>
<dbReference type="RefSeq" id="WP_256312569.1">
    <property type="nucleotide sequence ID" value="NZ_JANGAC010000017.1"/>
</dbReference>
<comment type="caution">
    <text evidence="1">The sequence shown here is derived from an EMBL/GenBank/DDBJ whole genome shotgun (WGS) entry which is preliminary data.</text>
</comment>
<reference evidence="1 2" key="1">
    <citation type="submission" date="2022-06" db="EMBL/GenBank/DDBJ databases">
        <title>Isolation of gut microbiota from human fecal samples.</title>
        <authorList>
            <person name="Pamer E.G."/>
            <person name="Barat B."/>
            <person name="Waligurski E."/>
            <person name="Medina S."/>
            <person name="Paddock L."/>
            <person name="Mostad J."/>
        </authorList>
    </citation>
    <scope>NUCLEOTIDE SEQUENCE [LARGE SCALE GENOMIC DNA]</scope>
    <source>
        <strain evidence="1 2">DFI.7.95</strain>
    </source>
</reference>
<sequence length="49" mass="5712">MNKLDALIDKFETDEGWNSLERGGGRRFDKKLIWHRGLVPIAIFNPVKE</sequence>
<dbReference type="Proteomes" id="UP001524478">
    <property type="component" value="Unassembled WGS sequence"/>
</dbReference>
<name>A0ABT1SEQ7_9FIRM</name>
<keyword evidence="2" id="KW-1185">Reference proteome</keyword>